<keyword evidence="2" id="KW-1185">Reference proteome</keyword>
<name>A0A9W6JYW3_9HYPH</name>
<accession>A0A9W6JYW3</accession>
<protein>
    <submittedName>
        <fullName evidence="1">Uncharacterized protein</fullName>
    </submittedName>
</protein>
<reference evidence="1" key="2">
    <citation type="submission" date="2023-01" db="EMBL/GenBank/DDBJ databases">
        <authorList>
            <person name="Sun Q."/>
            <person name="Evtushenko L."/>
        </authorList>
    </citation>
    <scope>NUCLEOTIDE SEQUENCE</scope>
    <source>
        <strain evidence="1">VKM B-2789</strain>
    </source>
</reference>
<gene>
    <name evidence="1" type="ORF">GCM10017653_25240</name>
</gene>
<dbReference type="Proteomes" id="UP001143330">
    <property type="component" value="Unassembled WGS sequence"/>
</dbReference>
<evidence type="ECO:0000313" key="1">
    <source>
        <dbReference type="EMBL" id="GLK84454.1"/>
    </source>
</evidence>
<dbReference type="RefSeq" id="WP_213358781.1">
    <property type="nucleotide sequence ID" value="NZ_BSFM01000012.1"/>
</dbReference>
<comment type="caution">
    <text evidence="1">The sequence shown here is derived from an EMBL/GenBank/DDBJ whole genome shotgun (WGS) entry which is preliminary data.</text>
</comment>
<proteinExistence type="predicted"/>
<reference evidence="1" key="1">
    <citation type="journal article" date="2014" name="Int. J. Syst. Evol. Microbiol.">
        <title>Complete genome sequence of Corynebacterium casei LMG S-19264T (=DSM 44701T), isolated from a smear-ripened cheese.</title>
        <authorList>
            <consortium name="US DOE Joint Genome Institute (JGI-PGF)"/>
            <person name="Walter F."/>
            <person name="Albersmeier A."/>
            <person name="Kalinowski J."/>
            <person name="Ruckert C."/>
        </authorList>
    </citation>
    <scope>NUCLEOTIDE SEQUENCE</scope>
    <source>
        <strain evidence="1">VKM B-2789</strain>
    </source>
</reference>
<organism evidence="1 2">
    <name type="scientific">Ancylobacter defluvii</name>
    <dbReference type="NCBI Taxonomy" id="1282440"/>
    <lineage>
        <taxon>Bacteria</taxon>
        <taxon>Pseudomonadati</taxon>
        <taxon>Pseudomonadota</taxon>
        <taxon>Alphaproteobacteria</taxon>
        <taxon>Hyphomicrobiales</taxon>
        <taxon>Xanthobacteraceae</taxon>
        <taxon>Ancylobacter</taxon>
    </lineage>
</organism>
<dbReference type="EMBL" id="BSFM01000012">
    <property type="protein sequence ID" value="GLK84454.1"/>
    <property type="molecule type" value="Genomic_DNA"/>
</dbReference>
<sequence>MSTTNALRNKMPTGRDEATHLFAIGQIVRLRGGYGVYPAKSGDIYRVTGTLPPRGGSPQYRIRNEGEHFERVTTEDDLEPIVAAQPGEGATLLAKTFGHGRG</sequence>
<evidence type="ECO:0000313" key="2">
    <source>
        <dbReference type="Proteomes" id="UP001143330"/>
    </source>
</evidence>
<dbReference type="AlphaFoldDB" id="A0A9W6JYW3"/>